<dbReference type="RefSeq" id="WP_135255179.1">
    <property type="nucleotide sequence ID" value="NZ_CP038865.1"/>
</dbReference>
<feature type="domain" description="Uracil-DNA glycosylase-like" evidence="12">
    <location>
        <begin position="50"/>
        <end position="211"/>
    </location>
</feature>
<organism evidence="13 15">
    <name type="scientific">Vagococcus xieshaowenii</name>
    <dbReference type="NCBI Taxonomy" id="2562451"/>
    <lineage>
        <taxon>Bacteria</taxon>
        <taxon>Bacillati</taxon>
        <taxon>Bacillota</taxon>
        <taxon>Bacilli</taxon>
        <taxon>Lactobacillales</taxon>
        <taxon>Enterococcaceae</taxon>
        <taxon>Vagococcus</taxon>
    </lineage>
</organism>
<comment type="similarity">
    <text evidence="3 9 11">Belongs to the uracil-DNA glycosylase (UDG) superfamily. UNG family.</text>
</comment>
<evidence type="ECO:0000256" key="9">
    <source>
        <dbReference type="HAMAP-Rule" id="MF_00148"/>
    </source>
</evidence>
<dbReference type="EC" id="3.2.2.27" evidence="4 9"/>
<dbReference type="SUPFAM" id="SSF52141">
    <property type="entry name" value="Uracil-DNA glycosylase-like"/>
    <property type="match status" value="1"/>
</dbReference>
<dbReference type="NCBIfam" id="NF003592">
    <property type="entry name" value="PRK05254.1-5"/>
    <property type="match status" value="1"/>
</dbReference>
<gene>
    <name evidence="9" type="primary">ung</name>
    <name evidence="14" type="ORF">E4031_09300</name>
    <name evidence="13" type="ORF">E4Z98_08625</name>
</gene>
<dbReference type="GO" id="GO:0005737">
    <property type="term" value="C:cytoplasm"/>
    <property type="evidence" value="ECO:0007669"/>
    <property type="project" value="UniProtKB-SubCell"/>
</dbReference>
<evidence type="ECO:0000256" key="10">
    <source>
        <dbReference type="PROSITE-ProRule" id="PRU10072"/>
    </source>
</evidence>
<evidence type="ECO:0000256" key="4">
    <source>
        <dbReference type="ARBA" id="ARBA00012030"/>
    </source>
</evidence>
<dbReference type="FunFam" id="3.40.470.10:FF:000001">
    <property type="entry name" value="Uracil-DNA glycosylase"/>
    <property type="match status" value="1"/>
</dbReference>
<dbReference type="Pfam" id="PF03167">
    <property type="entry name" value="UDG"/>
    <property type="match status" value="1"/>
</dbReference>
<evidence type="ECO:0000256" key="2">
    <source>
        <dbReference type="ARBA" id="ARBA00002631"/>
    </source>
</evidence>
<sequence>MELTLDKKWQERLEDELSQDYFKELWQFVTHAYDTSTIYPPIDEVFTAFNLTPFNDVRVVILGQDPYHGENQAHGLSFSVKEGVTRPPSLRNMVKELEDDLDLLLLGENGNLTSWAQQGVFLLNTVLTVEAGKANSHSGKGWERFTDAVIRQLGEREEPIIFVLWGKQAQVKKRFINKNKHVILTAPHPSPLSSYRGFFGSKPYSSINNQLKSWGQAPINWEI</sequence>
<name>A0A4Z0D0S6_9ENTE</name>
<dbReference type="InterPro" id="IPR036895">
    <property type="entry name" value="Uracil-DNA_glycosylase-like_sf"/>
</dbReference>
<feature type="active site" description="Proton acceptor" evidence="9 10">
    <location>
        <position position="65"/>
    </location>
</feature>
<dbReference type="Proteomes" id="UP000296883">
    <property type="component" value="Chromosome"/>
</dbReference>
<evidence type="ECO:0000313" key="16">
    <source>
        <dbReference type="Proteomes" id="UP000297725"/>
    </source>
</evidence>
<keyword evidence="7 9" id="KW-0378">Hydrolase</keyword>
<dbReference type="PANTHER" id="PTHR11264:SF0">
    <property type="entry name" value="URACIL-DNA GLYCOSYLASE"/>
    <property type="match status" value="1"/>
</dbReference>
<comment type="subcellular location">
    <subcellularLocation>
        <location evidence="9">Cytoplasm</location>
    </subcellularLocation>
</comment>
<protein>
    <recommendedName>
        <fullName evidence="5 9">Uracil-DNA glycosylase</fullName>
        <shortName evidence="9">UDG</shortName>
        <ecNumber evidence="4 9">3.2.2.27</ecNumber>
    </recommendedName>
</protein>
<evidence type="ECO:0000256" key="3">
    <source>
        <dbReference type="ARBA" id="ARBA00008184"/>
    </source>
</evidence>
<dbReference type="InterPro" id="IPR018085">
    <property type="entry name" value="Ura-DNA_Glyclase_AS"/>
</dbReference>
<evidence type="ECO:0000313" key="13">
    <source>
        <dbReference type="EMBL" id="QCA29379.1"/>
    </source>
</evidence>
<dbReference type="AlphaFoldDB" id="A0A4Z0D0S6"/>
<evidence type="ECO:0000256" key="7">
    <source>
        <dbReference type="ARBA" id="ARBA00022801"/>
    </source>
</evidence>
<keyword evidence="8 9" id="KW-0234">DNA repair</keyword>
<dbReference type="GO" id="GO:0004844">
    <property type="term" value="F:uracil DNA N-glycosylase activity"/>
    <property type="evidence" value="ECO:0007669"/>
    <property type="project" value="UniProtKB-UniRule"/>
</dbReference>
<evidence type="ECO:0000256" key="11">
    <source>
        <dbReference type="RuleBase" id="RU003780"/>
    </source>
</evidence>
<reference evidence="13 15" key="2">
    <citation type="journal article" date="2020" name="Int. J. Syst. Evol. Microbiol.">
        <title>Vagococcus xieshaowenii sp. nov., isolated from snow finch (Montifringilla taczanowskii) cloacal content.</title>
        <authorList>
            <person name="Ge Y."/>
            <person name="Yang J."/>
            <person name="Lai X.H."/>
            <person name="Zhang G."/>
            <person name="Jin D."/>
            <person name="Lu S."/>
            <person name="Wang B."/>
            <person name="Huang Y."/>
            <person name="Huang Y."/>
            <person name="Ren Z."/>
            <person name="Zhang X."/>
            <person name="Xu J."/>
        </authorList>
    </citation>
    <scope>NUCLEOTIDE SEQUENCE [LARGE SCALE GENOMIC DNA]</scope>
    <source>
        <strain evidence="15">personal::cf-49</strain>
        <strain evidence="13">Personal::cf-49</strain>
    </source>
</reference>
<dbReference type="NCBIfam" id="NF003589">
    <property type="entry name" value="PRK05254.1-2"/>
    <property type="match status" value="1"/>
</dbReference>
<dbReference type="Gene3D" id="3.40.470.10">
    <property type="entry name" value="Uracil-DNA glycosylase-like domain"/>
    <property type="match status" value="1"/>
</dbReference>
<dbReference type="NCBIfam" id="TIGR00628">
    <property type="entry name" value="ung"/>
    <property type="match status" value="1"/>
</dbReference>
<evidence type="ECO:0000256" key="6">
    <source>
        <dbReference type="ARBA" id="ARBA00022763"/>
    </source>
</evidence>
<dbReference type="InterPro" id="IPR002043">
    <property type="entry name" value="UDG_fam1"/>
</dbReference>
<evidence type="ECO:0000313" key="14">
    <source>
        <dbReference type="EMBL" id="TFZ39330.1"/>
    </source>
</evidence>
<proteinExistence type="inferred from homology"/>
<dbReference type="SMART" id="SM00987">
    <property type="entry name" value="UreE_C"/>
    <property type="match status" value="1"/>
</dbReference>
<dbReference type="GO" id="GO:0097510">
    <property type="term" value="P:base-excision repair, AP site formation via deaminated base removal"/>
    <property type="evidence" value="ECO:0007669"/>
    <property type="project" value="TreeGrafter"/>
</dbReference>
<dbReference type="PROSITE" id="PS00130">
    <property type="entry name" value="U_DNA_GLYCOSYLASE"/>
    <property type="match status" value="1"/>
</dbReference>
<dbReference type="PANTHER" id="PTHR11264">
    <property type="entry name" value="URACIL-DNA GLYCOSYLASE"/>
    <property type="match status" value="1"/>
</dbReference>
<keyword evidence="13" id="KW-0326">Glycosidase</keyword>
<reference evidence="14 16" key="1">
    <citation type="submission" date="2019-03" db="EMBL/GenBank/DDBJ databases">
        <title>Vagococcus sp. was isolated fron gut of Carduelis flavirostris.</title>
        <authorList>
            <person name="Ge Y."/>
        </authorList>
    </citation>
    <scope>NUCLEOTIDE SEQUENCE [LARGE SCALE GENOMIC DNA]</scope>
    <source>
        <strain evidence="14 16">CF-210</strain>
    </source>
</reference>
<dbReference type="InterPro" id="IPR005122">
    <property type="entry name" value="Uracil-DNA_glycosylase-like"/>
</dbReference>
<keyword evidence="15" id="KW-1185">Reference proteome</keyword>
<dbReference type="CDD" id="cd10027">
    <property type="entry name" value="UDG-F1-like"/>
    <property type="match status" value="1"/>
</dbReference>
<evidence type="ECO:0000259" key="12">
    <source>
        <dbReference type="SMART" id="SM00986"/>
    </source>
</evidence>
<dbReference type="HAMAP" id="MF_00148">
    <property type="entry name" value="UDG"/>
    <property type="match status" value="1"/>
</dbReference>
<comment type="catalytic activity">
    <reaction evidence="1 9 11">
        <text>Hydrolyzes single-stranded DNA or mismatched double-stranded DNA and polynucleotides, releasing free uracil.</text>
        <dbReference type="EC" id="3.2.2.27"/>
    </reaction>
</comment>
<dbReference type="EMBL" id="SRHU01000036">
    <property type="protein sequence ID" value="TFZ39330.1"/>
    <property type="molecule type" value="Genomic_DNA"/>
</dbReference>
<evidence type="ECO:0000256" key="8">
    <source>
        <dbReference type="ARBA" id="ARBA00023204"/>
    </source>
</evidence>
<dbReference type="SMART" id="SM00986">
    <property type="entry name" value="UDG"/>
    <property type="match status" value="1"/>
</dbReference>
<dbReference type="KEGG" id="vac:E4Z98_08625"/>
<keyword evidence="9" id="KW-0963">Cytoplasm</keyword>
<dbReference type="OrthoDB" id="9804372at2"/>
<dbReference type="NCBIfam" id="NF003588">
    <property type="entry name" value="PRK05254.1-1"/>
    <property type="match status" value="1"/>
</dbReference>
<evidence type="ECO:0000256" key="5">
    <source>
        <dbReference type="ARBA" id="ARBA00018429"/>
    </source>
</evidence>
<dbReference type="NCBIfam" id="NF003591">
    <property type="entry name" value="PRK05254.1-4"/>
    <property type="match status" value="1"/>
</dbReference>
<keyword evidence="6 9" id="KW-0227">DNA damage</keyword>
<evidence type="ECO:0000256" key="1">
    <source>
        <dbReference type="ARBA" id="ARBA00001400"/>
    </source>
</evidence>
<accession>A0A7Z1YBW4</accession>
<evidence type="ECO:0000313" key="15">
    <source>
        <dbReference type="Proteomes" id="UP000296883"/>
    </source>
</evidence>
<accession>A0A4Z0D0S6</accession>
<comment type="function">
    <text evidence="2 9 11">Excises uracil residues from the DNA which can arise as a result of misincorporation of dUMP residues by DNA polymerase or due to deamination of cytosine.</text>
</comment>
<dbReference type="EMBL" id="CP038865">
    <property type="protein sequence ID" value="QCA29379.1"/>
    <property type="molecule type" value="Genomic_DNA"/>
</dbReference>
<dbReference type="Proteomes" id="UP000297725">
    <property type="component" value="Unassembled WGS sequence"/>
</dbReference>